<dbReference type="RefSeq" id="WP_130473502.1">
    <property type="nucleotide sequence ID" value="NZ_SFCC01000001.1"/>
</dbReference>
<evidence type="ECO:0000313" key="3">
    <source>
        <dbReference type="Proteomes" id="UP000292003"/>
    </source>
</evidence>
<name>A0A4Q7JG24_9PSEU</name>
<dbReference type="EMBL" id="SFCC01000001">
    <property type="protein sequence ID" value="RZQ65933.1"/>
    <property type="molecule type" value="Genomic_DNA"/>
</dbReference>
<dbReference type="OrthoDB" id="4828144at2"/>
<reference evidence="2 3" key="1">
    <citation type="submission" date="2019-02" db="EMBL/GenBank/DDBJ databases">
        <title>Draft genome sequence of Amycolatopsis sp. 8-3EHSu isolated from roots of Suaeda maritima.</title>
        <authorList>
            <person name="Duangmal K."/>
            <person name="Chantavorakit T."/>
        </authorList>
    </citation>
    <scope>NUCLEOTIDE SEQUENCE [LARGE SCALE GENOMIC DNA]</scope>
    <source>
        <strain evidence="2 3">8-3EHSu</strain>
    </source>
</reference>
<keyword evidence="3" id="KW-1185">Reference proteome</keyword>
<dbReference type="SUPFAM" id="SSF50118">
    <property type="entry name" value="Cell growth inhibitor/plasmid maintenance toxic component"/>
    <property type="match status" value="1"/>
</dbReference>
<feature type="domain" description="DUF1918" evidence="1">
    <location>
        <begin position="1"/>
        <end position="58"/>
    </location>
</feature>
<evidence type="ECO:0000259" key="1">
    <source>
        <dbReference type="Pfam" id="PF08940"/>
    </source>
</evidence>
<gene>
    <name evidence="2" type="ORF">EWH70_02345</name>
</gene>
<organism evidence="2 3">
    <name type="scientific">Amycolatopsis suaedae</name>
    <dbReference type="NCBI Taxonomy" id="2510978"/>
    <lineage>
        <taxon>Bacteria</taxon>
        <taxon>Bacillati</taxon>
        <taxon>Actinomycetota</taxon>
        <taxon>Actinomycetes</taxon>
        <taxon>Pseudonocardiales</taxon>
        <taxon>Pseudonocardiaceae</taxon>
        <taxon>Amycolatopsis</taxon>
    </lineage>
</organism>
<accession>A0A4Q7JG24</accession>
<dbReference type="AlphaFoldDB" id="A0A4Q7JG24"/>
<protein>
    <submittedName>
        <fullName evidence="2">DUF1918 domain-containing protein</fullName>
    </submittedName>
</protein>
<dbReference type="Proteomes" id="UP000292003">
    <property type="component" value="Unassembled WGS sequence"/>
</dbReference>
<sequence length="88" mass="9815">MRARTGDWLLVKSTVVGNADQLGRIVEVSSPDGAPPYRVRWLRDDRETLIFPGPDAVVLTAAEKAAADEIRRRRVDEVQRAIARHHSG</sequence>
<evidence type="ECO:0000313" key="2">
    <source>
        <dbReference type="EMBL" id="RZQ65933.1"/>
    </source>
</evidence>
<dbReference type="InterPro" id="IPR015035">
    <property type="entry name" value="DUF1918"/>
</dbReference>
<dbReference type="Pfam" id="PF08940">
    <property type="entry name" value="DUF1918"/>
    <property type="match status" value="1"/>
</dbReference>
<dbReference type="Gene3D" id="2.30.30.440">
    <property type="entry name" value="Domain of unknown function DUF1918"/>
    <property type="match status" value="1"/>
</dbReference>
<proteinExistence type="predicted"/>
<comment type="caution">
    <text evidence="2">The sequence shown here is derived from an EMBL/GenBank/DDBJ whole genome shotgun (WGS) entry which is preliminary data.</text>
</comment>